<reference evidence="7" key="2">
    <citation type="journal article" date="2021" name="PeerJ">
        <title>Extensive microbial diversity within the chicken gut microbiome revealed by metagenomics and culture.</title>
        <authorList>
            <person name="Gilroy R."/>
            <person name="Ravi A."/>
            <person name="Getino M."/>
            <person name="Pursley I."/>
            <person name="Horton D.L."/>
            <person name="Alikhan N.F."/>
            <person name="Baker D."/>
            <person name="Gharbi K."/>
            <person name="Hall N."/>
            <person name="Watson M."/>
            <person name="Adriaenssens E.M."/>
            <person name="Foster-Nyarko E."/>
            <person name="Jarju S."/>
            <person name="Secka A."/>
            <person name="Antonio M."/>
            <person name="Oren A."/>
            <person name="Chaudhuri R.R."/>
            <person name="La Ragione R."/>
            <person name="Hildebrand F."/>
            <person name="Pallen M.J."/>
        </authorList>
    </citation>
    <scope>NUCLEOTIDE SEQUENCE</scope>
    <source>
        <strain evidence="7">CHK154-7741</strain>
    </source>
</reference>
<dbReference type="InterPro" id="IPR036388">
    <property type="entry name" value="WH-like_DNA-bd_sf"/>
</dbReference>
<dbReference type="AlphaFoldDB" id="A0A9D1N099"/>
<dbReference type="InterPro" id="IPR013325">
    <property type="entry name" value="RNA_pol_sigma_r2"/>
</dbReference>
<comment type="caution">
    <text evidence="7">The sequence shown here is derived from an EMBL/GenBank/DDBJ whole genome shotgun (WGS) entry which is preliminary data.</text>
</comment>
<dbReference type="InterPro" id="IPR013249">
    <property type="entry name" value="RNA_pol_sigma70_r4_t2"/>
</dbReference>
<evidence type="ECO:0000256" key="3">
    <source>
        <dbReference type="ARBA" id="ARBA00023082"/>
    </source>
</evidence>
<sequence length="165" mass="19126">MDLKTIINNHGTTVRSIIKRITNEHNEDLEQEVYTRVWKNSDKYEEKGTLNAWIRTISANLSKDYLKSSSKKLDDSTTADETALSLVRDSKDTPESLLLKRERQKMISRAINNLKPKFKEVVMLYEIENQSYEEISQKLKCPIGTVKSRLYNAKKELATALQELM</sequence>
<keyword evidence="4" id="KW-0804">Transcription</keyword>
<dbReference type="GO" id="GO:0006352">
    <property type="term" value="P:DNA-templated transcription initiation"/>
    <property type="evidence" value="ECO:0007669"/>
    <property type="project" value="InterPro"/>
</dbReference>
<dbReference type="SUPFAM" id="SSF88659">
    <property type="entry name" value="Sigma3 and sigma4 domains of RNA polymerase sigma factors"/>
    <property type="match status" value="1"/>
</dbReference>
<name>A0A9D1N099_9CLOT</name>
<evidence type="ECO:0000259" key="5">
    <source>
        <dbReference type="Pfam" id="PF04542"/>
    </source>
</evidence>
<accession>A0A9D1N099</accession>
<dbReference type="SUPFAM" id="SSF88946">
    <property type="entry name" value="Sigma2 domain of RNA polymerase sigma factors"/>
    <property type="match status" value="1"/>
</dbReference>
<proteinExistence type="inferred from homology"/>
<dbReference type="Pfam" id="PF08281">
    <property type="entry name" value="Sigma70_r4_2"/>
    <property type="match status" value="1"/>
</dbReference>
<dbReference type="Gene3D" id="1.10.10.10">
    <property type="entry name" value="Winged helix-like DNA-binding domain superfamily/Winged helix DNA-binding domain"/>
    <property type="match status" value="1"/>
</dbReference>
<dbReference type="InterPro" id="IPR007627">
    <property type="entry name" value="RNA_pol_sigma70_r2"/>
</dbReference>
<evidence type="ECO:0000256" key="4">
    <source>
        <dbReference type="ARBA" id="ARBA00023163"/>
    </source>
</evidence>
<dbReference type="NCBIfam" id="TIGR02937">
    <property type="entry name" value="sigma70-ECF"/>
    <property type="match status" value="1"/>
</dbReference>
<dbReference type="Proteomes" id="UP000886748">
    <property type="component" value="Unassembled WGS sequence"/>
</dbReference>
<comment type="similarity">
    <text evidence="1">Belongs to the sigma-70 factor family. ECF subfamily.</text>
</comment>
<dbReference type="Gene3D" id="1.10.1740.10">
    <property type="match status" value="1"/>
</dbReference>
<feature type="domain" description="RNA polymerase sigma-70 region 2" evidence="5">
    <location>
        <begin position="7"/>
        <end position="70"/>
    </location>
</feature>
<evidence type="ECO:0000313" key="8">
    <source>
        <dbReference type="Proteomes" id="UP000886748"/>
    </source>
</evidence>
<keyword evidence="2" id="KW-0805">Transcription regulation</keyword>
<dbReference type="PANTHER" id="PTHR43133">
    <property type="entry name" value="RNA POLYMERASE ECF-TYPE SIGMA FACTO"/>
    <property type="match status" value="1"/>
</dbReference>
<evidence type="ECO:0000256" key="2">
    <source>
        <dbReference type="ARBA" id="ARBA00023015"/>
    </source>
</evidence>
<reference evidence="7" key="1">
    <citation type="submission" date="2020-10" db="EMBL/GenBank/DDBJ databases">
        <authorList>
            <person name="Gilroy R."/>
        </authorList>
    </citation>
    <scope>NUCLEOTIDE SEQUENCE</scope>
    <source>
        <strain evidence="7">CHK154-7741</strain>
    </source>
</reference>
<dbReference type="PANTHER" id="PTHR43133:SF51">
    <property type="entry name" value="RNA POLYMERASE SIGMA FACTOR"/>
    <property type="match status" value="1"/>
</dbReference>
<evidence type="ECO:0000313" key="7">
    <source>
        <dbReference type="EMBL" id="HIU92818.1"/>
    </source>
</evidence>
<gene>
    <name evidence="7" type="ORF">IAD26_06770</name>
</gene>
<keyword evidence="3" id="KW-0731">Sigma factor</keyword>
<evidence type="ECO:0000256" key="1">
    <source>
        <dbReference type="ARBA" id="ARBA00010641"/>
    </source>
</evidence>
<organism evidence="7 8">
    <name type="scientific">Candidatus Limenecus avicola</name>
    <dbReference type="NCBI Taxonomy" id="2840847"/>
    <lineage>
        <taxon>Bacteria</taxon>
        <taxon>Bacillati</taxon>
        <taxon>Bacillota</taxon>
        <taxon>Clostridia</taxon>
        <taxon>Eubacteriales</taxon>
        <taxon>Clostridiaceae</taxon>
        <taxon>Clostridiaceae incertae sedis</taxon>
        <taxon>Candidatus Limenecus</taxon>
    </lineage>
</organism>
<dbReference type="InterPro" id="IPR013324">
    <property type="entry name" value="RNA_pol_sigma_r3/r4-like"/>
</dbReference>
<dbReference type="CDD" id="cd06171">
    <property type="entry name" value="Sigma70_r4"/>
    <property type="match status" value="1"/>
</dbReference>
<feature type="domain" description="RNA polymerase sigma factor 70 region 4 type 2" evidence="6">
    <location>
        <begin position="106"/>
        <end position="157"/>
    </location>
</feature>
<protein>
    <submittedName>
        <fullName evidence="7">Sigma-70 family RNA polymerase sigma factor</fullName>
    </submittedName>
</protein>
<dbReference type="InterPro" id="IPR039425">
    <property type="entry name" value="RNA_pol_sigma-70-like"/>
</dbReference>
<dbReference type="InterPro" id="IPR014284">
    <property type="entry name" value="RNA_pol_sigma-70_dom"/>
</dbReference>
<dbReference type="GO" id="GO:0016987">
    <property type="term" value="F:sigma factor activity"/>
    <property type="evidence" value="ECO:0007669"/>
    <property type="project" value="UniProtKB-KW"/>
</dbReference>
<dbReference type="EMBL" id="DVOD01000050">
    <property type="protein sequence ID" value="HIU92818.1"/>
    <property type="molecule type" value="Genomic_DNA"/>
</dbReference>
<evidence type="ECO:0000259" key="6">
    <source>
        <dbReference type="Pfam" id="PF08281"/>
    </source>
</evidence>
<dbReference type="GO" id="GO:0003677">
    <property type="term" value="F:DNA binding"/>
    <property type="evidence" value="ECO:0007669"/>
    <property type="project" value="InterPro"/>
</dbReference>
<dbReference type="Pfam" id="PF04542">
    <property type="entry name" value="Sigma70_r2"/>
    <property type="match status" value="1"/>
</dbReference>